<gene>
    <name evidence="3" type="ORF">VFPFJ_09134</name>
</gene>
<feature type="region of interest" description="Disordered" evidence="1">
    <location>
        <begin position="163"/>
        <end position="186"/>
    </location>
</feature>
<evidence type="ECO:0000256" key="2">
    <source>
        <dbReference type="SAM" id="SignalP"/>
    </source>
</evidence>
<evidence type="ECO:0008006" key="5">
    <source>
        <dbReference type="Google" id="ProtNLM"/>
    </source>
</evidence>
<evidence type="ECO:0000256" key="1">
    <source>
        <dbReference type="SAM" id="MobiDB-lite"/>
    </source>
</evidence>
<dbReference type="EMBL" id="LSBI01000008">
    <property type="protein sequence ID" value="OAQ83331.1"/>
    <property type="molecule type" value="Genomic_DNA"/>
</dbReference>
<sequence>MSRVRFPCLLLVPRQSLAALCRTASTSLASRWAGSLYLAPPLPPVGSLGWMMAWMYEVPTCLGQPFRPATGTQHPVCASLCPQPGPAHAAPARNRLGTPRKRPGGASRTLVRIRHRPTAHLESSPRAASGRPRGAPTRHLRTLARVADETNCTTGAAHVRESRTGCAGRPVTSSTSPTVRQHASCPGTSAPSIAVLEPPGAAVRLSDNATGFPLRRRQRQLSCDEAWCRDVVVSPAATPNCRCDYVLPLLVVNKGGCAARATGAQRSDQ</sequence>
<comment type="caution">
    <text evidence="3">The sequence shown here is derived from an EMBL/GenBank/DDBJ whole genome shotgun (WGS) entry which is preliminary data.</text>
</comment>
<dbReference type="Proteomes" id="UP000078340">
    <property type="component" value="Unassembled WGS sequence"/>
</dbReference>
<accession>A0A179H1H6</accession>
<feature type="region of interest" description="Disordered" evidence="1">
    <location>
        <begin position="87"/>
        <end position="137"/>
    </location>
</feature>
<reference evidence="3 4" key="1">
    <citation type="submission" date="2016-02" db="EMBL/GenBank/DDBJ databases">
        <title>Biosynthesis of antibiotic leucinostatins and their inhibition on Phytophthora in bio-control Purpureocillium lilacinum.</title>
        <authorList>
            <person name="Wang G."/>
            <person name="Liu Z."/>
            <person name="Lin R."/>
            <person name="Li E."/>
            <person name="Mao Z."/>
            <person name="Ling J."/>
            <person name="Yin W."/>
            <person name="Xie B."/>
        </authorList>
    </citation>
    <scope>NUCLEOTIDE SEQUENCE [LARGE SCALE GENOMIC DNA]</scope>
    <source>
        <strain evidence="3">PLFJ-1</strain>
    </source>
</reference>
<protein>
    <recommendedName>
        <fullName evidence="5">Secreted protein</fullName>
    </recommendedName>
</protein>
<feature type="signal peptide" evidence="2">
    <location>
        <begin position="1"/>
        <end position="18"/>
    </location>
</feature>
<keyword evidence="2" id="KW-0732">Signal</keyword>
<evidence type="ECO:0000313" key="3">
    <source>
        <dbReference type="EMBL" id="OAQ83331.1"/>
    </source>
</evidence>
<organism evidence="3 4">
    <name type="scientific">Purpureocillium lilacinum</name>
    <name type="common">Paecilomyces lilacinus</name>
    <dbReference type="NCBI Taxonomy" id="33203"/>
    <lineage>
        <taxon>Eukaryota</taxon>
        <taxon>Fungi</taxon>
        <taxon>Dikarya</taxon>
        <taxon>Ascomycota</taxon>
        <taxon>Pezizomycotina</taxon>
        <taxon>Sordariomycetes</taxon>
        <taxon>Hypocreomycetidae</taxon>
        <taxon>Hypocreales</taxon>
        <taxon>Ophiocordycipitaceae</taxon>
        <taxon>Purpureocillium</taxon>
    </lineage>
</organism>
<feature type="chain" id="PRO_5008103161" description="Secreted protein" evidence="2">
    <location>
        <begin position="19"/>
        <end position="269"/>
    </location>
</feature>
<evidence type="ECO:0000313" key="4">
    <source>
        <dbReference type="Proteomes" id="UP000078340"/>
    </source>
</evidence>
<feature type="compositionally biased region" description="Polar residues" evidence="1">
    <location>
        <begin position="171"/>
        <end position="186"/>
    </location>
</feature>
<proteinExistence type="predicted"/>
<name>A0A179H1H6_PURLI</name>
<dbReference type="AlphaFoldDB" id="A0A179H1H6"/>